<protein>
    <recommendedName>
        <fullName evidence="4">Phage major capsid protein E</fullName>
    </recommendedName>
</protein>
<name>B8GUY6_THISH</name>
<proteinExistence type="predicted"/>
<feature type="region of interest" description="Disordered" evidence="1">
    <location>
        <begin position="143"/>
        <end position="162"/>
    </location>
</feature>
<dbReference type="InterPro" id="IPR005564">
    <property type="entry name" value="Major_capsid_GpE"/>
</dbReference>
<reference evidence="2 3" key="1">
    <citation type="journal article" date="2011" name="Stand. Genomic Sci.">
        <title>Complete genome sequence of 'Thioalkalivibrio sulfidophilus' HL-EbGr7.</title>
        <authorList>
            <person name="Muyzer G."/>
            <person name="Sorokin D.Y."/>
            <person name="Mavromatis K."/>
            <person name="Lapidus A."/>
            <person name="Clum A."/>
            <person name="Ivanova N."/>
            <person name="Pati A."/>
            <person name="d'Haeseleer P."/>
            <person name="Woyke T."/>
            <person name="Kyrpides N.C."/>
        </authorList>
    </citation>
    <scope>NUCLEOTIDE SEQUENCE [LARGE SCALE GENOMIC DNA]</scope>
    <source>
        <strain evidence="2 3">HL-EbGR7</strain>
    </source>
</reference>
<keyword evidence="3" id="KW-1185">Reference proteome</keyword>
<dbReference type="HOGENOM" id="CLU_078226_0_0_6"/>
<dbReference type="RefSeq" id="WP_012636986.1">
    <property type="nucleotide sequence ID" value="NC_011901.1"/>
</dbReference>
<dbReference type="AlphaFoldDB" id="B8GUY6"/>
<gene>
    <name evidence="2" type="ordered locus">Tgr7_0399</name>
</gene>
<dbReference type="KEGG" id="tgr:Tgr7_0399"/>
<evidence type="ECO:0000256" key="1">
    <source>
        <dbReference type="SAM" id="MobiDB-lite"/>
    </source>
</evidence>
<dbReference type="STRING" id="396588.Tgr7_0399"/>
<evidence type="ECO:0000313" key="2">
    <source>
        <dbReference type="EMBL" id="ACL71497.1"/>
    </source>
</evidence>
<dbReference type="Pfam" id="PF03864">
    <property type="entry name" value="Phage_cap_E"/>
    <property type="match status" value="1"/>
</dbReference>
<dbReference type="Gene3D" id="3.90.1690.10">
    <property type="entry name" value="phage-related protein like domain"/>
    <property type="match status" value="1"/>
</dbReference>
<organism evidence="2 3">
    <name type="scientific">Thioalkalivibrio sulfidiphilus (strain HL-EbGR7)</name>
    <dbReference type="NCBI Taxonomy" id="396588"/>
    <lineage>
        <taxon>Bacteria</taxon>
        <taxon>Pseudomonadati</taxon>
        <taxon>Pseudomonadota</taxon>
        <taxon>Gammaproteobacteria</taxon>
        <taxon>Chromatiales</taxon>
        <taxon>Ectothiorhodospiraceae</taxon>
        <taxon>Thioalkalivibrio</taxon>
    </lineage>
</organism>
<evidence type="ECO:0000313" key="3">
    <source>
        <dbReference type="Proteomes" id="UP000002383"/>
    </source>
</evidence>
<dbReference type="eggNOG" id="ENOG502Z7K7">
    <property type="taxonomic scope" value="Bacteria"/>
</dbReference>
<evidence type="ECO:0008006" key="4">
    <source>
        <dbReference type="Google" id="ProtNLM"/>
    </source>
</evidence>
<dbReference type="Proteomes" id="UP000002383">
    <property type="component" value="Chromosome"/>
</dbReference>
<sequence length="311" mass="34339">MPQMTPRQARVIDPILTQVAQGHKNADFVGEALFPVVPVEQRGGKIIQFGKEDFKLYATGRAPGANTKRVNYGYQGDPYSLEQHALEGQVPFEIMEDANAVPNIDMATVAIRKTQNIIDLRLEKARADIARDEASYDNDHKVTLSGTDQWSDHDNSDPTGDIDAARSAVRSTIGRRPNTALLSGKAFDAVRNHPKIIDRIKYTGRDSITPEMLASLWNLQRVVVGDAVYAEDDGDLVDVWGGDVIVAYTEVGSLADMGLPSYGYTYRLRNFPIVEQPYQDRNAKSWIYPVTDEVDPVMAAGLAGFLIRNAA</sequence>
<accession>B8GUY6</accession>
<dbReference type="InterPro" id="IPR053738">
    <property type="entry name" value="Lambda_capsid_assembly"/>
</dbReference>
<dbReference type="EMBL" id="CP001339">
    <property type="protein sequence ID" value="ACL71497.1"/>
    <property type="molecule type" value="Genomic_DNA"/>
</dbReference>